<evidence type="ECO:0000256" key="6">
    <source>
        <dbReference type="HAMAP-Rule" id="MF_01858"/>
    </source>
</evidence>
<dbReference type="Gene3D" id="3.30.750.80">
    <property type="entry name" value="RNA methyltransferase domain (HRMD) like"/>
    <property type="match status" value="1"/>
</dbReference>
<evidence type="ECO:0000256" key="7">
    <source>
        <dbReference type="PROSITE-ProRule" id="PRU00529"/>
    </source>
</evidence>
<evidence type="ECO:0000256" key="1">
    <source>
        <dbReference type="ARBA" id="ARBA00022490"/>
    </source>
</evidence>
<dbReference type="InterPro" id="IPR000241">
    <property type="entry name" value="RlmKL-like_Mtase"/>
</dbReference>
<dbReference type="SMART" id="SM00981">
    <property type="entry name" value="THUMP"/>
    <property type="match status" value="1"/>
</dbReference>
<reference evidence="9 10" key="1">
    <citation type="journal article" date="2017" name="Environ. Microbiol.">
        <title>Genomic and physiological analyses of 'Reinekea forsetii' reveal a versatile opportunistic lifestyle during spring algae blooms.</title>
        <authorList>
            <person name="Avci B."/>
            <person name="Hahnke R.L."/>
            <person name="Chafee M."/>
            <person name="Fischer T."/>
            <person name="Gruber-Vodicka H."/>
            <person name="Tegetmeyer H.E."/>
            <person name="Harder J."/>
            <person name="Fuchs B.M."/>
            <person name="Amann R.I."/>
            <person name="Teeling H."/>
        </authorList>
    </citation>
    <scope>NUCLEOTIDE SEQUENCE [LARGE SCALE GENOMIC DNA]</scope>
    <source>
        <strain evidence="9 10">Hel1_31_D35</strain>
    </source>
</reference>
<comment type="function">
    <text evidence="6">Specifically methylates the guanine in position 2445 (m2G2445) and the guanine in position 2069 (m7G2069) of 23S rRNA.</text>
</comment>
<dbReference type="SUPFAM" id="SSF53335">
    <property type="entry name" value="S-adenosyl-L-methionine-dependent methyltransferases"/>
    <property type="match status" value="2"/>
</dbReference>
<dbReference type="GO" id="GO:0070043">
    <property type="term" value="F:rRNA (guanine-N7-)-methyltransferase activity"/>
    <property type="evidence" value="ECO:0007669"/>
    <property type="project" value="UniProtKB-UniRule"/>
</dbReference>
<dbReference type="PIRSF" id="PIRSF037618">
    <property type="entry name" value="RNA_Mtase_bacteria_prd"/>
    <property type="match status" value="1"/>
</dbReference>
<dbReference type="Pfam" id="PF10672">
    <property type="entry name" value="Methyltrans_SAM"/>
    <property type="match status" value="1"/>
</dbReference>
<dbReference type="PANTHER" id="PTHR47313:SF1">
    <property type="entry name" value="RIBOSOMAL RNA LARGE SUBUNIT METHYLTRANSFERASE K_L"/>
    <property type="match status" value="1"/>
</dbReference>
<dbReference type="Proteomes" id="UP000229757">
    <property type="component" value="Chromosome"/>
</dbReference>
<dbReference type="EMBL" id="CP011797">
    <property type="protein sequence ID" value="ATX76822.1"/>
    <property type="molecule type" value="Genomic_DNA"/>
</dbReference>
<evidence type="ECO:0000256" key="5">
    <source>
        <dbReference type="ARBA" id="ARBA00022691"/>
    </source>
</evidence>
<dbReference type="Pfam" id="PF01170">
    <property type="entry name" value="UPF0020"/>
    <property type="match status" value="1"/>
</dbReference>
<keyword evidence="10" id="KW-1185">Reference proteome</keyword>
<dbReference type="KEGG" id="rfo:REIFOR_01680"/>
<dbReference type="HAMAP" id="MF_01858">
    <property type="entry name" value="23SrRNA_methyltr_KL"/>
    <property type="match status" value="1"/>
</dbReference>
<keyword evidence="3 6" id="KW-0489">Methyltransferase</keyword>
<dbReference type="GO" id="GO:0003723">
    <property type="term" value="F:RNA binding"/>
    <property type="evidence" value="ECO:0007669"/>
    <property type="project" value="UniProtKB-UniRule"/>
</dbReference>
<dbReference type="CDD" id="cd11715">
    <property type="entry name" value="THUMP_AdoMetMT"/>
    <property type="match status" value="1"/>
</dbReference>
<accession>A0A2K8KQD5</accession>
<gene>
    <name evidence="6 9" type="primary">rlmL</name>
    <name evidence="9" type="ORF">REIFOR_01680</name>
</gene>
<dbReference type="EC" id="2.1.1.173" evidence="6"/>
<comment type="similarity">
    <text evidence="6">Belongs to the methyltransferase superfamily. RlmKL family.</text>
</comment>
<dbReference type="InterPro" id="IPR017244">
    <property type="entry name" value="23SrRNA_methyltr_KL"/>
</dbReference>
<sequence length="716" mass="81137">MTNTQTFRFWVTCPQGVTGLLRQEIEGICAVKTGDWHKGVTFEGPLIDAYRVCLWSRLANRVFLALDETSDVSFVALERMVTSVDWDQHVRPTGSLKVNFSGYLPEIRDTRFGAQKVKDWVVDQFRARHGTRPDVAQDPDLTIYAQVAKKKMFLGIELTGDSLHRRGYRQSTGPAPIKENLAAALLCAADWPAMAREKQSFLDLMCGSGTLVIEAAMIAADYAPGLGRARFGFEGWLQHAHEDWQTVQQDARARRLVGIEQMPPILGYDSDAGVIAQANETLEKLGLAEQVRCYYKDLDDWTLPTHWPLKPGLWLSNPPYGERLGDKPTLLKTYRRIGEIARGELEGWSMAMLTSEDILAREIGLRPTQKRTFYNGAIETTLYRYQATPADQPRESTLSAGASEQALAFKNRVEKNLKQLKKWRAKEGIEAYRVYDADLPDFAIAVDHYGDWLHVQEYAAPKSVPEHKAQQRLLTAVDLLSQIFTIPVAQIAVKRREKQKGTKQYEKNAPSGQFFDVTEYGVKLRVNLLDYLDTGLFLDHRNTRQWVQKNAQGQRVLNLFCYTGSFSSHALLGGAIKTVSVDLSKTYLKWARDNLEMNGGKEGPNHQFVHADCLTWLKDCKDAFDLIILDPPTFSNSARMTDTLDVQRDHESMINDAMQLLTAEGVLVFSNNARKFVLAEELKARFQVKDVTLRSVPNDFKRGLPHQCFEIRHRFA</sequence>
<dbReference type="NCBIfam" id="NF008748">
    <property type="entry name" value="PRK11783.1"/>
    <property type="match status" value="1"/>
</dbReference>
<comment type="catalytic activity">
    <reaction evidence="6">
        <text>guanosine(2069) in 23S rRNA + S-adenosyl-L-methionine = N(2)-methylguanosine(2069) in 23S rRNA + S-adenosyl-L-homocysteine + H(+)</text>
        <dbReference type="Rhea" id="RHEA:43772"/>
        <dbReference type="Rhea" id="RHEA-COMP:10688"/>
        <dbReference type="Rhea" id="RHEA-COMP:10689"/>
        <dbReference type="ChEBI" id="CHEBI:15378"/>
        <dbReference type="ChEBI" id="CHEBI:57856"/>
        <dbReference type="ChEBI" id="CHEBI:59789"/>
        <dbReference type="ChEBI" id="CHEBI:74269"/>
        <dbReference type="ChEBI" id="CHEBI:74481"/>
        <dbReference type="EC" id="2.1.1.264"/>
    </reaction>
</comment>
<dbReference type="PROSITE" id="PS51165">
    <property type="entry name" value="THUMP"/>
    <property type="match status" value="1"/>
</dbReference>
<evidence type="ECO:0000313" key="9">
    <source>
        <dbReference type="EMBL" id="ATX76822.1"/>
    </source>
</evidence>
<dbReference type="RefSeq" id="WP_100257133.1">
    <property type="nucleotide sequence ID" value="NZ_CP011797.1"/>
</dbReference>
<dbReference type="InterPro" id="IPR054170">
    <property type="entry name" value="RlmL_1st"/>
</dbReference>
<evidence type="ECO:0000256" key="4">
    <source>
        <dbReference type="ARBA" id="ARBA00022679"/>
    </source>
</evidence>
<dbReference type="OrthoDB" id="9809404at2"/>
<evidence type="ECO:0000313" key="10">
    <source>
        <dbReference type="Proteomes" id="UP000229757"/>
    </source>
</evidence>
<dbReference type="CDD" id="cd02440">
    <property type="entry name" value="AdoMet_MTases"/>
    <property type="match status" value="1"/>
</dbReference>
<dbReference type="Gene3D" id="3.30.2130.30">
    <property type="match status" value="1"/>
</dbReference>
<dbReference type="InterPro" id="IPR029063">
    <property type="entry name" value="SAM-dependent_MTases_sf"/>
</dbReference>
<dbReference type="EC" id="2.1.1.264" evidence="6"/>
<comment type="catalytic activity">
    <reaction evidence="6">
        <text>guanosine(2445) in 23S rRNA + S-adenosyl-L-methionine = N(2)-methylguanosine(2445) in 23S rRNA + S-adenosyl-L-homocysteine + H(+)</text>
        <dbReference type="Rhea" id="RHEA:42740"/>
        <dbReference type="Rhea" id="RHEA-COMP:10215"/>
        <dbReference type="Rhea" id="RHEA-COMP:10216"/>
        <dbReference type="ChEBI" id="CHEBI:15378"/>
        <dbReference type="ChEBI" id="CHEBI:57856"/>
        <dbReference type="ChEBI" id="CHEBI:59789"/>
        <dbReference type="ChEBI" id="CHEBI:74269"/>
        <dbReference type="ChEBI" id="CHEBI:74481"/>
        <dbReference type="EC" id="2.1.1.173"/>
    </reaction>
</comment>
<keyword evidence="5 6" id="KW-0949">S-adenosyl-L-methionine</keyword>
<dbReference type="GO" id="GO:0005737">
    <property type="term" value="C:cytoplasm"/>
    <property type="evidence" value="ECO:0007669"/>
    <property type="project" value="UniProtKB-SubCell"/>
</dbReference>
<keyword evidence="4 6" id="KW-0808">Transferase</keyword>
<dbReference type="InterPro" id="IPR019614">
    <property type="entry name" value="SAM-dep_methyl-trfase"/>
</dbReference>
<dbReference type="PANTHER" id="PTHR47313">
    <property type="entry name" value="RIBOSOMAL RNA LARGE SUBUNIT METHYLTRANSFERASE K/L"/>
    <property type="match status" value="1"/>
</dbReference>
<dbReference type="Pfam" id="PF22020">
    <property type="entry name" value="RlmL_1st"/>
    <property type="match status" value="1"/>
</dbReference>
<keyword evidence="7" id="KW-0694">RNA-binding</keyword>
<organism evidence="9 10">
    <name type="scientific">Reinekea forsetii</name>
    <dbReference type="NCBI Taxonomy" id="1336806"/>
    <lineage>
        <taxon>Bacteria</taxon>
        <taxon>Pseudomonadati</taxon>
        <taxon>Pseudomonadota</taxon>
        <taxon>Gammaproteobacteria</taxon>
        <taxon>Oceanospirillales</taxon>
        <taxon>Saccharospirillaceae</taxon>
        <taxon>Reinekea</taxon>
    </lineage>
</organism>
<protein>
    <recommendedName>
        <fullName evidence="6">Ribosomal RNA large subunit methyltransferase K/L</fullName>
    </recommendedName>
    <domain>
        <recommendedName>
            <fullName evidence="6">23S rRNA m2G2445 methyltransferase</fullName>
            <ecNumber evidence="6">2.1.1.173</ecNumber>
        </recommendedName>
        <alternativeName>
            <fullName evidence="6">rRNA (guanine-N(2)-)-methyltransferase RlmL</fullName>
        </alternativeName>
    </domain>
    <domain>
        <recommendedName>
            <fullName evidence="6">23S rRNA m7G2069 methyltransferase</fullName>
            <ecNumber evidence="6">2.1.1.264</ecNumber>
        </recommendedName>
        <alternativeName>
            <fullName evidence="6">rRNA (guanine-N(7)-)-methyltransferase RlmK</fullName>
        </alternativeName>
    </domain>
</protein>
<dbReference type="AlphaFoldDB" id="A0A2K8KQD5"/>
<keyword evidence="1 6" id="KW-0963">Cytoplasm</keyword>
<evidence type="ECO:0000256" key="2">
    <source>
        <dbReference type="ARBA" id="ARBA00022552"/>
    </source>
</evidence>
<evidence type="ECO:0000256" key="3">
    <source>
        <dbReference type="ARBA" id="ARBA00022603"/>
    </source>
</evidence>
<proteinExistence type="inferred from homology"/>
<evidence type="ECO:0000259" key="8">
    <source>
        <dbReference type="PROSITE" id="PS51165"/>
    </source>
</evidence>
<keyword evidence="2 6" id="KW-0698">rRNA processing</keyword>
<name>A0A2K8KQD5_9GAMM</name>
<comment type="subcellular location">
    <subcellularLocation>
        <location evidence="6">Cytoplasm</location>
    </subcellularLocation>
</comment>
<dbReference type="Pfam" id="PF02926">
    <property type="entry name" value="THUMP"/>
    <property type="match status" value="1"/>
</dbReference>
<dbReference type="Gene3D" id="3.40.50.150">
    <property type="entry name" value="Vaccinia Virus protein VP39"/>
    <property type="match status" value="2"/>
</dbReference>
<feature type="domain" description="THUMP" evidence="8">
    <location>
        <begin position="48"/>
        <end position="158"/>
    </location>
</feature>
<dbReference type="InterPro" id="IPR004114">
    <property type="entry name" value="THUMP_dom"/>
</dbReference>
<dbReference type="GO" id="GO:0052915">
    <property type="term" value="F:23S rRNA (guanine(2445)-N(2))-methyltransferase activity"/>
    <property type="evidence" value="ECO:0007669"/>
    <property type="project" value="UniProtKB-UniRule"/>
</dbReference>